<name>A0A0A0L8Q0_CUCSA</name>
<dbReference type="Gramene" id="KGN57379">
    <property type="protein sequence ID" value="KGN57379"/>
    <property type="gene ID" value="Csa_3G182150"/>
</dbReference>
<evidence type="ECO:0008006" key="4">
    <source>
        <dbReference type="Google" id="ProtNLM"/>
    </source>
</evidence>
<accession>A0A0A0L8Q0</accession>
<dbReference type="Proteomes" id="UP000029981">
    <property type="component" value="Chromosome 3"/>
</dbReference>
<dbReference type="OMA" id="ESTFTHK"/>
<feature type="chain" id="PRO_5001972849" description="PAR1 protein" evidence="1">
    <location>
        <begin position="24"/>
        <end position="206"/>
    </location>
</feature>
<evidence type="ECO:0000313" key="2">
    <source>
        <dbReference type="EMBL" id="KGN57379.1"/>
    </source>
</evidence>
<dbReference type="InterPro" id="IPR009489">
    <property type="entry name" value="PAR1"/>
</dbReference>
<dbReference type="Pfam" id="PF06521">
    <property type="entry name" value="PAR1"/>
    <property type="match status" value="1"/>
</dbReference>
<dbReference type="OrthoDB" id="772928at2759"/>
<keyword evidence="3" id="KW-1185">Reference proteome</keyword>
<reference evidence="2 3" key="1">
    <citation type="journal article" date="2009" name="Nat. Genet.">
        <title>The genome of the cucumber, Cucumis sativus L.</title>
        <authorList>
            <person name="Huang S."/>
            <person name="Li R."/>
            <person name="Zhang Z."/>
            <person name="Li L."/>
            <person name="Gu X."/>
            <person name="Fan W."/>
            <person name="Lucas W.J."/>
            <person name="Wang X."/>
            <person name="Xie B."/>
            <person name="Ni P."/>
            <person name="Ren Y."/>
            <person name="Zhu H."/>
            <person name="Li J."/>
            <person name="Lin K."/>
            <person name="Jin W."/>
            <person name="Fei Z."/>
            <person name="Li G."/>
            <person name="Staub J."/>
            <person name="Kilian A."/>
            <person name="van der Vossen E.A."/>
            <person name="Wu Y."/>
            <person name="Guo J."/>
            <person name="He J."/>
            <person name="Jia Z."/>
            <person name="Ren Y."/>
            <person name="Tian G."/>
            <person name="Lu Y."/>
            <person name="Ruan J."/>
            <person name="Qian W."/>
            <person name="Wang M."/>
            <person name="Huang Q."/>
            <person name="Li B."/>
            <person name="Xuan Z."/>
            <person name="Cao J."/>
            <person name="Asan"/>
            <person name="Wu Z."/>
            <person name="Zhang J."/>
            <person name="Cai Q."/>
            <person name="Bai Y."/>
            <person name="Zhao B."/>
            <person name="Han Y."/>
            <person name="Li Y."/>
            <person name="Li X."/>
            <person name="Wang S."/>
            <person name="Shi Q."/>
            <person name="Liu S."/>
            <person name="Cho W.K."/>
            <person name="Kim J.Y."/>
            <person name="Xu Y."/>
            <person name="Heller-Uszynska K."/>
            <person name="Miao H."/>
            <person name="Cheng Z."/>
            <person name="Zhang S."/>
            <person name="Wu J."/>
            <person name="Yang Y."/>
            <person name="Kang H."/>
            <person name="Li M."/>
            <person name="Liang H."/>
            <person name="Ren X."/>
            <person name="Shi Z."/>
            <person name="Wen M."/>
            <person name="Jian M."/>
            <person name="Yang H."/>
            <person name="Zhang G."/>
            <person name="Yang Z."/>
            <person name="Chen R."/>
            <person name="Liu S."/>
            <person name="Li J."/>
            <person name="Ma L."/>
            <person name="Liu H."/>
            <person name="Zhou Y."/>
            <person name="Zhao J."/>
            <person name="Fang X."/>
            <person name="Li G."/>
            <person name="Fang L."/>
            <person name="Li Y."/>
            <person name="Liu D."/>
            <person name="Zheng H."/>
            <person name="Zhang Y."/>
            <person name="Qin N."/>
            <person name="Li Z."/>
            <person name="Yang G."/>
            <person name="Yang S."/>
            <person name="Bolund L."/>
            <person name="Kristiansen K."/>
            <person name="Zheng H."/>
            <person name="Li S."/>
            <person name="Zhang X."/>
            <person name="Yang H."/>
            <person name="Wang J."/>
            <person name="Sun R."/>
            <person name="Zhang B."/>
            <person name="Jiang S."/>
            <person name="Wang J."/>
            <person name="Du Y."/>
            <person name="Li S."/>
        </authorList>
    </citation>
    <scope>NUCLEOTIDE SEQUENCE [LARGE SCALE GENOMIC DNA]</scope>
    <source>
        <strain evidence="3">cv. 9930</strain>
    </source>
</reference>
<evidence type="ECO:0000313" key="3">
    <source>
        <dbReference type="Proteomes" id="UP000029981"/>
    </source>
</evidence>
<dbReference type="PANTHER" id="PTHR33649">
    <property type="entry name" value="PAR1 PROTEIN"/>
    <property type="match status" value="1"/>
</dbReference>
<gene>
    <name evidence="2" type="ORF">Csa_3G182150</name>
</gene>
<dbReference type="EMBL" id="CM002924">
    <property type="protein sequence ID" value="KGN57379.1"/>
    <property type="molecule type" value="Genomic_DNA"/>
</dbReference>
<dbReference type="PANTHER" id="PTHR33649:SF2">
    <property type="entry name" value="PAR1 PROTEIN"/>
    <property type="match status" value="1"/>
</dbReference>
<evidence type="ECO:0000256" key="1">
    <source>
        <dbReference type="SAM" id="SignalP"/>
    </source>
</evidence>
<dbReference type="KEGG" id="csv:101216404"/>
<dbReference type="AlphaFoldDB" id="A0A0A0L8Q0"/>
<feature type="signal peptide" evidence="1">
    <location>
        <begin position="1"/>
        <end position="23"/>
    </location>
</feature>
<protein>
    <recommendedName>
        <fullName evidence="4">PAR1 protein</fullName>
    </recommendedName>
</protein>
<proteinExistence type="predicted"/>
<sequence>MNYSTFGFILLLLLPLSFQITLGDSRTRDSNMIKCESLEKNKCAFAVSWSGKRCVLEKSVKRSGEDAFTCRTSEIEADRLQNIVETEECVEGCGIDRNTLGISSDSLLDTSFTRKLCSSRCYNHCANVVDLFFNLAAGEGVFLPKLCEVQGGNARRGMSEIRSSGIVAPGPIRPVSLSIAPAVAPGPIQAISLSAAPAMAPMMNGA</sequence>
<organism evidence="2 3">
    <name type="scientific">Cucumis sativus</name>
    <name type="common">Cucumber</name>
    <dbReference type="NCBI Taxonomy" id="3659"/>
    <lineage>
        <taxon>Eukaryota</taxon>
        <taxon>Viridiplantae</taxon>
        <taxon>Streptophyta</taxon>
        <taxon>Embryophyta</taxon>
        <taxon>Tracheophyta</taxon>
        <taxon>Spermatophyta</taxon>
        <taxon>Magnoliopsida</taxon>
        <taxon>eudicotyledons</taxon>
        <taxon>Gunneridae</taxon>
        <taxon>Pentapetalae</taxon>
        <taxon>rosids</taxon>
        <taxon>fabids</taxon>
        <taxon>Cucurbitales</taxon>
        <taxon>Cucurbitaceae</taxon>
        <taxon>Benincaseae</taxon>
        <taxon>Cucumis</taxon>
    </lineage>
</organism>
<reference evidence="2 3" key="2">
    <citation type="journal article" date="2009" name="PLoS ONE">
        <title>An integrated genetic and cytogenetic map of the cucumber genome.</title>
        <authorList>
            <person name="Ren Y."/>
            <person name="Zhang Z."/>
            <person name="Liu J."/>
            <person name="Staub J.E."/>
            <person name="Han Y."/>
            <person name="Cheng Z."/>
            <person name="Li X."/>
            <person name="Lu J."/>
            <person name="Miao H."/>
            <person name="Kang H."/>
            <person name="Xie B."/>
            <person name="Gu X."/>
            <person name="Wang X."/>
            <person name="Du Y."/>
            <person name="Jin W."/>
            <person name="Huang S."/>
        </authorList>
    </citation>
    <scope>NUCLEOTIDE SEQUENCE [LARGE SCALE GENOMIC DNA]</scope>
    <source>
        <strain evidence="3">cv. 9930</strain>
    </source>
</reference>
<reference evidence="2 3" key="3">
    <citation type="journal article" date="2010" name="BMC Genomics">
        <title>Transcriptome sequencing and comparative analysis of cucumber flowers with different sex types.</title>
        <authorList>
            <person name="Guo S."/>
            <person name="Zheng Y."/>
            <person name="Joung J.G."/>
            <person name="Liu S."/>
            <person name="Zhang Z."/>
            <person name="Crasta O.R."/>
            <person name="Sobral B.W."/>
            <person name="Xu Y."/>
            <person name="Huang S."/>
            <person name="Fei Z."/>
        </authorList>
    </citation>
    <scope>NUCLEOTIDE SEQUENCE [LARGE SCALE GENOMIC DNA]</scope>
    <source>
        <strain evidence="3">cv. 9930</strain>
    </source>
</reference>
<reference evidence="2 3" key="4">
    <citation type="journal article" date="2011" name="BMC Genomics">
        <title>RNA-Seq improves annotation of protein-coding genes in the cucumber genome.</title>
        <authorList>
            <person name="Li Z."/>
            <person name="Zhang Z."/>
            <person name="Yan P."/>
            <person name="Huang S."/>
            <person name="Fei Z."/>
            <person name="Lin K."/>
        </authorList>
    </citation>
    <scope>NUCLEOTIDE SEQUENCE [LARGE SCALE GENOMIC DNA]</scope>
    <source>
        <strain evidence="3">cv. 9930</strain>
    </source>
</reference>
<dbReference type="STRING" id="3659.A0A0A0L8Q0"/>
<dbReference type="eggNOG" id="ENOG502R0KN">
    <property type="taxonomic scope" value="Eukaryota"/>
</dbReference>
<keyword evidence="1" id="KW-0732">Signal</keyword>